<protein>
    <submittedName>
        <fullName evidence="1">Unnamed protein product</fullName>
    </submittedName>
</protein>
<name>A0ACB5U967_AMBMO</name>
<reference evidence="1" key="1">
    <citation type="submission" date="2023-04" db="EMBL/GenBank/DDBJ databases">
        <title>Ambrosiozyma monospora NBRC 10751.</title>
        <authorList>
            <person name="Ichikawa N."/>
            <person name="Sato H."/>
            <person name="Tonouchi N."/>
        </authorList>
    </citation>
    <scope>NUCLEOTIDE SEQUENCE</scope>
    <source>
        <strain evidence="1">NBRC 10751</strain>
    </source>
</reference>
<evidence type="ECO:0000313" key="1">
    <source>
        <dbReference type="EMBL" id="GMF04196.1"/>
    </source>
</evidence>
<proteinExistence type="predicted"/>
<gene>
    <name evidence="1" type="ORF">Amon02_001203600</name>
</gene>
<sequence>MGAFKAVEKQLITDDSPLLLDGCENSSTMSNGAGMNGGASKIAKNIVAQPTTEAYYRVGAMISNSPVPLHAFEKFLLEADVPLRNNRLDASTSLAVEQQIVCQGYVSKSFFEHLKSLFMMNQKIVCP</sequence>
<keyword evidence="2" id="KW-1185">Reference proteome</keyword>
<comment type="caution">
    <text evidence="1">The sequence shown here is derived from an EMBL/GenBank/DDBJ whole genome shotgun (WGS) entry which is preliminary data.</text>
</comment>
<dbReference type="EMBL" id="BSXS01013567">
    <property type="protein sequence ID" value="GMF04196.1"/>
    <property type="molecule type" value="Genomic_DNA"/>
</dbReference>
<accession>A0ACB5U967</accession>
<organism evidence="1 2">
    <name type="scientific">Ambrosiozyma monospora</name>
    <name type="common">Yeast</name>
    <name type="synonym">Endomycopsis monosporus</name>
    <dbReference type="NCBI Taxonomy" id="43982"/>
    <lineage>
        <taxon>Eukaryota</taxon>
        <taxon>Fungi</taxon>
        <taxon>Dikarya</taxon>
        <taxon>Ascomycota</taxon>
        <taxon>Saccharomycotina</taxon>
        <taxon>Pichiomycetes</taxon>
        <taxon>Pichiales</taxon>
        <taxon>Pichiaceae</taxon>
        <taxon>Ambrosiozyma</taxon>
    </lineage>
</organism>
<dbReference type="Proteomes" id="UP001165064">
    <property type="component" value="Unassembled WGS sequence"/>
</dbReference>
<evidence type="ECO:0000313" key="2">
    <source>
        <dbReference type="Proteomes" id="UP001165064"/>
    </source>
</evidence>